<name>A0AAD3DB68_9STRA</name>
<sequence length="251" mass="29766">MIFDLVQENNVNWFTYERRYGGSWENLSGNPKDDIWKARFDQLVAFKDKNGHTKVPKTNKELGTWVRTQRGQYKKHQKGIKSAMTKRRIKKLNGIGFIWDVFAHDWSMNYNALKEFKEERGHCHVSTLNSEYKKLGDWVSNQRTLHTQLQELKKTDANAECLRMTKDRIEKLNAIGFIWSSFEDEWMMNFEALKEFKEENGHCNVPQKYSKKSKLGIWVKHQRDNYKNGDLTKDRIEKLTELGFAWVHVVG</sequence>
<reference evidence="2 3" key="1">
    <citation type="journal article" date="2021" name="Sci. Rep.">
        <title>The genome of the diatom Chaetoceros tenuissimus carries an ancient integrated fragment of an extant virus.</title>
        <authorList>
            <person name="Hongo Y."/>
            <person name="Kimura K."/>
            <person name="Takaki Y."/>
            <person name="Yoshida Y."/>
            <person name="Baba S."/>
            <person name="Kobayashi G."/>
            <person name="Nagasaki K."/>
            <person name="Hano T."/>
            <person name="Tomaru Y."/>
        </authorList>
    </citation>
    <scope>NUCLEOTIDE SEQUENCE [LARGE SCALE GENOMIC DNA]</scope>
    <source>
        <strain evidence="2 3">NIES-3715</strain>
    </source>
</reference>
<dbReference type="EMBL" id="BLLK01000069">
    <property type="protein sequence ID" value="GFH59755.1"/>
    <property type="molecule type" value="Genomic_DNA"/>
</dbReference>
<dbReference type="InterPro" id="IPR005114">
    <property type="entry name" value="Helicase_assoc"/>
</dbReference>
<feature type="domain" description="Helicase-associated" evidence="1">
    <location>
        <begin position="104"/>
        <end position="177"/>
    </location>
</feature>
<proteinExistence type="predicted"/>
<dbReference type="Proteomes" id="UP001054902">
    <property type="component" value="Unassembled WGS sequence"/>
</dbReference>
<comment type="caution">
    <text evidence="2">The sequence shown here is derived from an EMBL/GenBank/DDBJ whole genome shotgun (WGS) entry which is preliminary data.</text>
</comment>
<feature type="domain" description="Helicase-associated" evidence="1">
    <location>
        <begin position="33"/>
        <end position="97"/>
    </location>
</feature>
<accession>A0AAD3DB68</accession>
<dbReference type="AlphaFoldDB" id="A0AAD3DB68"/>
<dbReference type="PANTHER" id="PTHR33418">
    <property type="entry name" value="HELICASE-ASSOCIATED"/>
    <property type="match status" value="1"/>
</dbReference>
<evidence type="ECO:0000313" key="3">
    <source>
        <dbReference type="Proteomes" id="UP001054902"/>
    </source>
</evidence>
<evidence type="ECO:0000313" key="2">
    <source>
        <dbReference type="EMBL" id="GFH59755.1"/>
    </source>
</evidence>
<protein>
    <recommendedName>
        <fullName evidence="1">Helicase-associated domain-containing protein</fullName>
    </recommendedName>
</protein>
<feature type="domain" description="Helicase-associated" evidence="1">
    <location>
        <begin position="183"/>
        <end position="244"/>
    </location>
</feature>
<dbReference type="Gene3D" id="6.10.140.530">
    <property type="match status" value="3"/>
</dbReference>
<keyword evidence="3" id="KW-1185">Reference proteome</keyword>
<organism evidence="2 3">
    <name type="scientific">Chaetoceros tenuissimus</name>
    <dbReference type="NCBI Taxonomy" id="426638"/>
    <lineage>
        <taxon>Eukaryota</taxon>
        <taxon>Sar</taxon>
        <taxon>Stramenopiles</taxon>
        <taxon>Ochrophyta</taxon>
        <taxon>Bacillariophyta</taxon>
        <taxon>Coscinodiscophyceae</taxon>
        <taxon>Chaetocerotophycidae</taxon>
        <taxon>Chaetocerotales</taxon>
        <taxon>Chaetocerotaceae</taxon>
        <taxon>Chaetoceros</taxon>
    </lineage>
</organism>
<gene>
    <name evidence="2" type="ORF">CTEN210_16231</name>
</gene>
<evidence type="ECO:0000259" key="1">
    <source>
        <dbReference type="Pfam" id="PF03457"/>
    </source>
</evidence>
<dbReference type="Pfam" id="PF03457">
    <property type="entry name" value="HA"/>
    <property type="match status" value="3"/>
</dbReference>
<dbReference type="PANTHER" id="PTHR33418:SF1">
    <property type="entry name" value="HELICASE-ASSOCIATED DOMAIN-CONTAINING PROTEIN"/>
    <property type="match status" value="1"/>
</dbReference>